<feature type="region of interest" description="Disordered" evidence="1">
    <location>
        <begin position="79"/>
        <end position="102"/>
    </location>
</feature>
<gene>
    <name evidence="2" type="ORF">QJS10_CPA01g00968</name>
</gene>
<reference evidence="2" key="1">
    <citation type="journal article" date="2023" name="Nat. Commun.">
        <title>Diploid and tetraploid genomes of Acorus and the evolution of monocots.</title>
        <authorList>
            <person name="Ma L."/>
            <person name="Liu K.W."/>
            <person name="Li Z."/>
            <person name="Hsiao Y.Y."/>
            <person name="Qi Y."/>
            <person name="Fu T."/>
            <person name="Tang G.D."/>
            <person name="Zhang D."/>
            <person name="Sun W.H."/>
            <person name="Liu D.K."/>
            <person name="Li Y."/>
            <person name="Chen G.Z."/>
            <person name="Liu X.D."/>
            <person name="Liao X.Y."/>
            <person name="Jiang Y.T."/>
            <person name="Yu X."/>
            <person name="Hao Y."/>
            <person name="Huang J."/>
            <person name="Zhao X.W."/>
            <person name="Ke S."/>
            <person name="Chen Y.Y."/>
            <person name="Wu W.L."/>
            <person name="Hsu J.L."/>
            <person name="Lin Y.F."/>
            <person name="Huang M.D."/>
            <person name="Li C.Y."/>
            <person name="Huang L."/>
            <person name="Wang Z.W."/>
            <person name="Zhao X."/>
            <person name="Zhong W.Y."/>
            <person name="Peng D.H."/>
            <person name="Ahmad S."/>
            <person name="Lan S."/>
            <person name="Zhang J.S."/>
            <person name="Tsai W.C."/>
            <person name="Van de Peer Y."/>
            <person name="Liu Z.J."/>
        </authorList>
    </citation>
    <scope>NUCLEOTIDE SEQUENCE</scope>
    <source>
        <strain evidence="2">CP</strain>
    </source>
</reference>
<dbReference type="AlphaFoldDB" id="A0AAV9FI19"/>
<evidence type="ECO:0000313" key="3">
    <source>
        <dbReference type="Proteomes" id="UP001180020"/>
    </source>
</evidence>
<feature type="region of interest" description="Disordered" evidence="1">
    <location>
        <begin position="1"/>
        <end position="24"/>
    </location>
</feature>
<keyword evidence="3" id="KW-1185">Reference proteome</keyword>
<feature type="compositionally biased region" description="Pro residues" evidence="1">
    <location>
        <begin position="84"/>
        <end position="96"/>
    </location>
</feature>
<dbReference type="EMBL" id="JAUJYO010000001">
    <property type="protein sequence ID" value="KAK1324450.1"/>
    <property type="molecule type" value="Genomic_DNA"/>
</dbReference>
<proteinExistence type="predicted"/>
<sequence>MAEEGIGEEEMAKTEVHHHPSMPDAKDHFDLLLDPFLFTVLTWSPTANLHLLLPLLHLPTFTPRPSPPGTLSLTYKHPLQAPIATPPPDLPPPPSPSAGLPGFGLPTMLVLEVD</sequence>
<reference evidence="2" key="2">
    <citation type="submission" date="2023-06" db="EMBL/GenBank/DDBJ databases">
        <authorList>
            <person name="Ma L."/>
            <person name="Liu K.-W."/>
            <person name="Li Z."/>
            <person name="Hsiao Y.-Y."/>
            <person name="Qi Y."/>
            <person name="Fu T."/>
            <person name="Tang G."/>
            <person name="Zhang D."/>
            <person name="Sun W.-H."/>
            <person name="Liu D.-K."/>
            <person name="Li Y."/>
            <person name="Chen G.-Z."/>
            <person name="Liu X.-D."/>
            <person name="Liao X.-Y."/>
            <person name="Jiang Y.-T."/>
            <person name="Yu X."/>
            <person name="Hao Y."/>
            <person name="Huang J."/>
            <person name="Zhao X.-W."/>
            <person name="Ke S."/>
            <person name="Chen Y.-Y."/>
            <person name="Wu W.-L."/>
            <person name="Hsu J.-L."/>
            <person name="Lin Y.-F."/>
            <person name="Huang M.-D."/>
            <person name="Li C.-Y."/>
            <person name="Huang L."/>
            <person name="Wang Z.-W."/>
            <person name="Zhao X."/>
            <person name="Zhong W.-Y."/>
            <person name="Peng D.-H."/>
            <person name="Ahmad S."/>
            <person name="Lan S."/>
            <person name="Zhang J.-S."/>
            <person name="Tsai W.-C."/>
            <person name="Van De Peer Y."/>
            <person name="Liu Z.-J."/>
        </authorList>
    </citation>
    <scope>NUCLEOTIDE SEQUENCE</scope>
    <source>
        <strain evidence="2">CP</strain>
        <tissue evidence="2">Leaves</tissue>
    </source>
</reference>
<evidence type="ECO:0000313" key="2">
    <source>
        <dbReference type="EMBL" id="KAK1324450.1"/>
    </source>
</evidence>
<evidence type="ECO:0000256" key="1">
    <source>
        <dbReference type="SAM" id="MobiDB-lite"/>
    </source>
</evidence>
<dbReference type="Proteomes" id="UP001180020">
    <property type="component" value="Unassembled WGS sequence"/>
</dbReference>
<comment type="caution">
    <text evidence="2">The sequence shown here is derived from an EMBL/GenBank/DDBJ whole genome shotgun (WGS) entry which is preliminary data.</text>
</comment>
<organism evidence="2 3">
    <name type="scientific">Acorus calamus</name>
    <name type="common">Sweet flag</name>
    <dbReference type="NCBI Taxonomy" id="4465"/>
    <lineage>
        <taxon>Eukaryota</taxon>
        <taxon>Viridiplantae</taxon>
        <taxon>Streptophyta</taxon>
        <taxon>Embryophyta</taxon>
        <taxon>Tracheophyta</taxon>
        <taxon>Spermatophyta</taxon>
        <taxon>Magnoliopsida</taxon>
        <taxon>Liliopsida</taxon>
        <taxon>Acoraceae</taxon>
        <taxon>Acorus</taxon>
    </lineage>
</organism>
<name>A0AAV9FI19_ACOCL</name>
<accession>A0AAV9FI19</accession>
<protein>
    <submittedName>
        <fullName evidence="2">Uncharacterized protein</fullName>
    </submittedName>
</protein>